<evidence type="ECO:0000313" key="2">
    <source>
        <dbReference type="EMBL" id="OBS22931.1"/>
    </source>
</evidence>
<feature type="compositionally biased region" description="Basic and acidic residues" evidence="1">
    <location>
        <begin position="121"/>
        <end position="138"/>
    </location>
</feature>
<feature type="compositionally biased region" description="Low complexity" evidence="1">
    <location>
        <begin position="61"/>
        <end position="70"/>
    </location>
</feature>
<reference evidence="2 3" key="1">
    <citation type="submission" date="2016-06" db="EMBL/GenBank/DDBJ databases">
        <title>Living apart together: crosstalk between the core and supernumerary genomes in a fungal plant pathogen.</title>
        <authorList>
            <person name="Vanheule A."/>
            <person name="Audenaert K."/>
            <person name="Warris S."/>
            <person name="Van De Geest H."/>
            <person name="Schijlen E."/>
            <person name="Hofte M."/>
            <person name="De Saeger S."/>
            <person name="Haesaert G."/>
            <person name="Waalwijk C."/>
            <person name="Van Der Lee T."/>
        </authorList>
    </citation>
    <scope>NUCLEOTIDE SEQUENCE [LARGE SCALE GENOMIC DNA]</scope>
    <source>
        <strain evidence="2 3">2516</strain>
    </source>
</reference>
<dbReference type="EMBL" id="LYXU01000003">
    <property type="protein sequence ID" value="OBS22931.1"/>
    <property type="molecule type" value="Genomic_DNA"/>
</dbReference>
<keyword evidence="3" id="KW-1185">Reference proteome</keyword>
<sequence>MPRSRRSRHSRRPSWPLRSAPSGLSGTTAVSDGSRSGPSSGPSTAFSRISPSRIIHDGPPRSRSPSSGPSTAFSCISSSQTIDDSPPPSYRSPSSSASPSTAIGGGPAAPSVTGGSRVIRHMSDQDRPFRRLPGERRNGTSRRSRNQPAVPSGRAPSHRAFRPATVAPSVYIGQGGRNPATTVAPRDSASQVPTRIEIRYEPRNRRVRIEHGRHESPSVVQVSLEGHEYDPLTFPRVTDRGDAQRILTQFDERFNSFYDEMNHARYVVLHAGGSEFPRALAEDMAAKHYRVLRAQLERDFFYIYHQSLLPASQSSPEQSSGAW</sequence>
<comment type="caution">
    <text evidence="2">The sequence shown here is derived from an EMBL/GenBank/DDBJ whole genome shotgun (WGS) entry which is preliminary data.</text>
</comment>
<evidence type="ECO:0000313" key="3">
    <source>
        <dbReference type="Proteomes" id="UP000091967"/>
    </source>
</evidence>
<evidence type="ECO:0000256" key="1">
    <source>
        <dbReference type="SAM" id="MobiDB-lite"/>
    </source>
</evidence>
<feature type="compositionally biased region" description="Low complexity" evidence="1">
    <location>
        <begin position="91"/>
        <end position="102"/>
    </location>
</feature>
<name>A0A1B8ARG3_FUSPO</name>
<protein>
    <submittedName>
        <fullName evidence="2">Uncharacterized protein</fullName>
    </submittedName>
</protein>
<dbReference type="AlphaFoldDB" id="A0A1B8ARG3"/>
<feature type="compositionally biased region" description="Polar residues" evidence="1">
    <location>
        <begin position="71"/>
        <end position="83"/>
    </location>
</feature>
<feature type="compositionally biased region" description="Low complexity" evidence="1">
    <location>
        <begin position="31"/>
        <end position="43"/>
    </location>
</feature>
<feature type="region of interest" description="Disordered" evidence="1">
    <location>
        <begin position="1"/>
        <end position="191"/>
    </location>
</feature>
<feature type="compositionally biased region" description="Basic residues" evidence="1">
    <location>
        <begin position="1"/>
        <end position="12"/>
    </location>
</feature>
<proteinExistence type="predicted"/>
<organism evidence="2 3">
    <name type="scientific">Fusarium poae</name>
    <dbReference type="NCBI Taxonomy" id="36050"/>
    <lineage>
        <taxon>Eukaryota</taxon>
        <taxon>Fungi</taxon>
        <taxon>Dikarya</taxon>
        <taxon>Ascomycota</taxon>
        <taxon>Pezizomycotina</taxon>
        <taxon>Sordariomycetes</taxon>
        <taxon>Hypocreomycetidae</taxon>
        <taxon>Hypocreales</taxon>
        <taxon>Nectriaceae</taxon>
        <taxon>Fusarium</taxon>
    </lineage>
</organism>
<accession>A0A1B8ARG3</accession>
<gene>
    <name evidence="2" type="ORF">FPOA_09252</name>
</gene>
<dbReference type="OrthoDB" id="5106595at2759"/>
<dbReference type="Proteomes" id="UP000091967">
    <property type="component" value="Unassembled WGS sequence"/>
</dbReference>